<organism evidence="2 3">
    <name type="scientific">Pristionchus entomophagus</name>
    <dbReference type="NCBI Taxonomy" id="358040"/>
    <lineage>
        <taxon>Eukaryota</taxon>
        <taxon>Metazoa</taxon>
        <taxon>Ecdysozoa</taxon>
        <taxon>Nematoda</taxon>
        <taxon>Chromadorea</taxon>
        <taxon>Rhabditida</taxon>
        <taxon>Rhabditina</taxon>
        <taxon>Diplogasteromorpha</taxon>
        <taxon>Diplogasteroidea</taxon>
        <taxon>Neodiplogasteridae</taxon>
        <taxon>Pristionchus</taxon>
    </lineage>
</organism>
<proteinExistence type="predicted"/>
<accession>A0AAV5S7M1</accession>
<name>A0AAV5S7M1_9BILA</name>
<keyword evidence="1" id="KW-0812">Transmembrane</keyword>
<feature type="transmembrane region" description="Helical" evidence="1">
    <location>
        <begin position="12"/>
        <end position="31"/>
    </location>
</feature>
<keyword evidence="1" id="KW-0472">Membrane</keyword>
<comment type="caution">
    <text evidence="2">The sequence shown here is derived from an EMBL/GenBank/DDBJ whole genome shotgun (WGS) entry which is preliminary data.</text>
</comment>
<feature type="non-terminal residue" evidence="2">
    <location>
        <position position="80"/>
    </location>
</feature>
<evidence type="ECO:0000256" key="1">
    <source>
        <dbReference type="SAM" id="Phobius"/>
    </source>
</evidence>
<keyword evidence="3" id="KW-1185">Reference proteome</keyword>
<keyword evidence="1" id="KW-1133">Transmembrane helix</keyword>
<dbReference type="Proteomes" id="UP001432027">
    <property type="component" value="Unassembled WGS sequence"/>
</dbReference>
<dbReference type="EMBL" id="BTSX01000001">
    <property type="protein sequence ID" value="GMS78633.1"/>
    <property type="molecule type" value="Genomic_DNA"/>
</dbReference>
<sequence>MVKHTSSSSSYSFLIFFTGAGIIVLANNFPANMPAMPPTMQPMYEELSDTLDPSDVPNLAAGINAPQVPTSSATVCAVLR</sequence>
<protein>
    <submittedName>
        <fullName evidence="2">Uncharacterized protein</fullName>
    </submittedName>
</protein>
<reference evidence="2" key="1">
    <citation type="submission" date="2023-10" db="EMBL/GenBank/DDBJ databases">
        <title>Genome assembly of Pristionchus species.</title>
        <authorList>
            <person name="Yoshida K."/>
            <person name="Sommer R.J."/>
        </authorList>
    </citation>
    <scope>NUCLEOTIDE SEQUENCE</scope>
    <source>
        <strain evidence="2">RS0144</strain>
    </source>
</reference>
<evidence type="ECO:0000313" key="2">
    <source>
        <dbReference type="EMBL" id="GMS78633.1"/>
    </source>
</evidence>
<gene>
    <name evidence="2" type="ORF">PENTCL1PPCAC_808</name>
</gene>
<dbReference type="AlphaFoldDB" id="A0AAV5S7M1"/>
<evidence type="ECO:0000313" key="3">
    <source>
        <dbReference type="Proteomes" id="UP001432027"/>
    </source>
</evidence>